<name>A0A080Z856_PHYNI</name>
<proteinExistence type="predicted"/>
<evidence type="ECO:0000313" key="2">
    <source>
        <dbReference type="Proteomes" id="UP000028582"/>
    </source>
</evidence>
<accession>A0A080Z856</accession>
<organism evidence="1 2">
    <name type="scientific">Phytophthora nicotianae P1976</name>
    <dbReference type="NCBI Taxonomy" id="1317066"/>
    <lineage>
        <taxon>Eukaryota</taxon>
        <taxon>Sar</taxon>
        <taxon>Stramenopiles</taxon>
        <taxon>Oomycota</taxon>
        <taxon>Peronosporomycetes</taxon>
        <taxon>Peronosporales</taxon>
        <taxon>Peronosporaceae</taxon>
        <taxon>Phytophthora</taxon>
    </lineage>
</organism>
<evidence type="ECO:0000313" key="1">
    <source>
        <dbReference type="EMBL" id="ETO62817.1"/>
    </source>
</evidence>
<protein>
    <submittedName>
        <fullName evidence="1">Uncharacterized protein</fullName>
    </submittedName>
</protein>
<dbReference type="AlphaFoldDB" id="A0A080Z856"/>
<dbReference type="EMBL" id="ANJA01003541">
    <property type="protein sequence ID" value="ETO62817.1"/>
    <property type="molecule type" value="Genomic_DNA"/>
</dbReference>
<sequence>MEVFQHVVHVNNEKVAALADWPCAKGGFLVSASAISMEAVTSHAFASKTFWRRTRSPLPCKTAQDRDDEYPFSGFDGVEVY</sequence>
<comment type="caution">
    <text evidence="1">The sequence shown here is derived from an EMBL/GenBank/DDBJ whole genome shotgun (WGS) entry which is preliminary data.</text>
</comment>
<dbReference type="Proteomes" id="UP000028582">
    <property type="component" value="Unassembled WGS sequence"/>
</dbReference>
<reference evidence="1 2" key="1">
    <citation type="submission" date="2013-11" db="EMBL/GenBank/DDBJ databases">
        <title>The Genome Sequence of Phytophthora parasitica P1976.</title>
        <authorList>
            <consortium name="The Broad Institute Genomics Platform"/>
            <person name="Russ C."/>
            <person name="Tyler B."/>
            <person name="Panabieres F."/>
            <person name="Shan W."/>
            <person name="Tripathy S."/>
            <person name="Grunwald N."/>
            <person name="Machado M."/>
            <person name="Johnson C.S."/>
            <person name="Walker B."/>
            <person name="Young S."/>
            <person name="Zeng Q."/>
            <person name="Gargeya S."/>
            <person name="Fitzgerald M."/>
            <person name="Haas B."/>
            <person name="Abouelleil A."/>
            <person name="Allen A.W."/>
            <person name="Alvarado L."/>
            <person name="Arachchi H.M."/>
            <person name="Berlin A.M."/>
            <person name="Chapman S.B."/>
            <person name="Gainer-Dewar J."/>
            <person name="Goldberg J."/>
            <person name="Griggs A."/>
            <person name="Gujja S."/>
            <person name="Hansen M."/>
            <person name="Howarth C."/>
            <person name="Imamovic A."/>
            <person name="Ireland A."/>
            <person name="Larimer J."/>
            <person name="McCowan C."/>
            <person name="Murphy C."/>
            <person name="Pearson M."/>
            <person name="Poon T.W."/>
            <person name="Priest M."/>
            <person name="Roberts A."/>
            <person name="Saif S."/>
            <person name="Shea T."/>
            <person name="Sisk P."/>
            <person name="Sykes S."/>
            <person name="Wortman J."/>
            <person name="Nusbaum C."/>
            <person name="Birren B."/>
        </authorList>
    </citation>
    <scope>NUCLEOTIDE SEQUENCE [LARGE SCALE GENOMIC DNA]</scope>
    <source>
        <strain evidence="1 2">P1976</strain>
    </source>
</reference>
<gene>
    <name evidence="1" type="ORF">F444_19355</name>
</gene>